<evidence type="ECO:0000256" key="1">
    <source>
        <dbReference type="SAM" id="Phobius"/>
    </source>
</evidence>
<gene>
    <name evidence="2" type="ORF">D0T12_24090</name>
</gene>
<sequence>MSRGSAANPVRRLLATVLGCEAIVIALAVPVAVAVLDVDGATAGAVCGGLAVACLLLAGLLRFPWAVAAGTVLQVLIVATGFMVPAMFFLGVVFGALWGTAIWMGRKAGSVQPR</sequence>
<organism evidence="2 3">
    <name type="scientific">Actinomadura spongiicola</name>
    <dbReference type="NCBI Taxonomy" id="2303421"/>
    <lineage>
        <taxon>Bacteria</taxon>
        <taxon>Bacillati</taxon>
        <taxon>Actinomycetota</taxon>
        <taxon>Actinomycetes</taxon>
        <taxon>Streptosporangiales</taxon>
        <taxon>Thermomonosporaceae</taxon>
        <taxon>Actinomadura</taxon>
    </lineage>
</organism>
<accession>A0A372GD49</accession>
<dbReference type="AlphaFoldDB" id="A0A372GD49"/>
<protein>
    <submittedName>
        <fullName evidence="2">DUF4233 domain-containing protein</fullName>
    </submittedName>
</protein>
<feature type="transmembrane region" description="Helical" evidence="1">
    <location>
        <begin position="12"/>
        <end position="36"/>
    </location>
</feature>
<dbReference type="OrthoDB" id="3267755at2"/>
<dbReference type="Pfam" id="PF14017">
    <property type="entry name" value="DUF4233"/>
    <property type="match status" value="1"/>
</dbReference>
<evidence type="ECO:0000313" key="2">
    <source>
        <dbReference type="EMBL" id="RFS83304.1"/>
    </source>
</evidence>
<feature type="transmembrane region" description="Helical" evidence="1">
    <location>
        <begin position="75"/>
        <end position="104"/>
    </location>
</feature>
<feature type="transmembrane region" description="Helical" evidence="1">
    <location>
        <begin position="42"/>
        <end position="63"/>
    </location>
</feature>
<keyword evidence="1" id="KW-0812">Transmembrane</keyword>
<proteinExistence type="predicted"/>
<dbReference type="EMBL" id="QVNQ01000007">
    <property type="protein sequence ID" value="RFS83304.1"/>
    <property type="molecule type" value="Genomic_DNA"/>
</dbReference>
<keyword evidence="1" id="KW-0472">Membrane</keyword>
<dbReference type="Proteomes" id="UP000262882">
    <property type="component" value="Unassembled WGS sequence"/>
</dbReference>
<reference evidence="2 3" key="1">
    <citation type="submission" date="2018-08" db="EMBL/GenBank/DDBJ databases">
        <title>Actinomadura spongicola sp. nov., isolated from marine sponge Leucetta chagosensis.</title>
        <authorList>
            <person name="Li L."/>
            <person name="Lin H.W."/>
        </authorList>
    </citation>
    <scope>NUCLEOTIDE SEQUENCE [LARGE SCALE GENOMIC DNA]</scope>
    <source>
        <strain evidence="2 3">LHW52907</strain>
    </source>
</reference>
<keyword evidence="3" id="KW-1185">Reference proteome</keyword>
<keyword evidence="1" id="KW-1133">Transmembrane helix</keyword>
<name>A0A372GD49_9ACTN</name>
<comment type="caution">
    <text evidence="2">The sequence shown here is derived from an EMBL/GenBank/DDBJ whole genome shotgun (WGS) entry which is preliminary data.</text>
</comment>
<evidence type="ECO:0000313" key="3">
    <source>
        <dbReference type="Proteomes" id="UP000262882"/>
    </source>
</evidence>
<dbReference type="RefSeq" id="WP_117402001.1">
    <property type="nucleotide sequence ID" value="NZ_QVNQ01000007.1"/>
</dbReference>
<dbReference type="InterPro" id="IPR025327">
    <property type="entry name" value="DUF4233"/>
</dbReference>